<evidence type="ECO:0000256" key="1">
    <source>
        <dbReference type="SAM" id="MobiDB-lite"/>
    </source>
</evidence>
<organism evidence="2 3">
    <name type="scientific">Paspalum notatum var. saurae</name>
    <dbReference type="NCBI Taxonomy" id="547442"/>
    <lineage>
        <taxon>Eukaryota</taxon>
        <taxon>Viridiplantae</taxon>
        <taxon>Streptophyta</taxon>
        <taxon>Embryophyta</taxon>
        <taxon>Tracheophyta</taxon>
        <taxon>Spermatophyta</taxon>
        <taxon>Magnoliopsida</taxon>
        <taxon>Liliopsida</taxon>
        <taxon>Poales</taxon>
        <taxon>Poaceae</taxon>
        <taxon>PACMAD clade</taxon>
        <taxon>Panicoideae</taxon>
        <taxon>Andropogonodae</taxon>
        <taxon>Paspaleae</taxon>
        <taxon>Paspalinae</taxon>
        <taxon>Paspalum</taxon>
    </lineage>
</organism>
<feature type="region of interest" description="Disordered" evidence="1">
    <location>
        <begin position="1"/>
        <end position="24"/>
    </location>
</feature>
<dbReference type="GO" id="GO:0032196">
    <property type="term" value="P:transposition"/>
    <property type="evidence" value="ECO:0007669"/>
    <property type="project" value="InterPro"/>
</dbReference>
<feature type="compositionally biased region" description="Acidic residues" evidence="1">
    <location>
        <begin position="1"/>
        <end position="18"/>
    </location>
</feature>
<dbReference type="PANTHER" id="PTHR33157:SF14">
    <property type="entry name" value="AUTONOMOUS TRANSPOSABLE ELEMENT EN-1 MOSAIC PROTEIN"/>
    <property type="match status" value="1"/>
</dbReference>
<accession>A0AAQ3WX17</accession>
<reference evidence="2 3" key="1">
    <citation type="submission" date="2024-02" db="EMBL/GenBank/DDBJ databases">
        <title>High-quality chromosome-scale genome assembly of Pensacola bahiagrass (Paspalum notatum Flugge var. saurae).</title>
        <authorList>
            <person name="Vega J.M."/>
            <person name="Podio M."/>
            <person name="Orjuela J."/>
            <person name="Siena L.A."/>
            <person name="Pessino S.C."/>
            <person name="Combes M.C."/>
            <person name="Mariac C."/>
            <person name="Albertini E."/>
            <person name="Pupilli F."/>
            <person name="Ortiz J.P.A."/>
            <person name="Leblanc O."/>
        </authorList>
    </citation>
    <scope>NUCLEOTIDE SEQUENCE [LARGE SCALE GENOMIC DNA]</scope>
    <source>
        <strain evidence="2">R1</strain>
        <tissue evidence="2">Leaf</tissue>
    </source>
</reference>
<gene>
    <name evidence="2" type="ORF">U9M48_025375</name>
</gene>
<protein>
    <submittedName>
        <fullName evidence="2">Uncharacterized protein</fullName>
    </submittedName>
</protein>
<name>A0AAQ3WX17_PASNO</name>
<sequence>MAAQEEAEEQAPQEDPMGEGDVAGGSSFVRRFRFRSSNSVPKRPAERMLIKSRGEWQWKDVTWDGVGRRPKMNSMLGALCRYYYPGMVEVDGERQASEQWSHWRLKEYARPDEGQLRRSSMMSSTCTDLGRVLVLQEDKGYLQVYVDWIVKDVEVWRWLAKKWSTPEWIASSKLHRENRGKEGPGHRFGADGHYSLARRMEQESDGIGEEMTQRHEPDFYWRQAEVDAEALHASGGGRRHGRYAFGTGGCRLRPKYISSKEIGFVVGSSCSSRTARDTQAQEEARAAREEARYYSSIETRRELAILLPSSNVSAAGVDRVGATTPGLATTSGVDDGTIGLLATSRVDNGTPGLPNTSEVDGTAMAP</sequence>
<evidence type="ECO:0000313" key="2">
    <source>
        <dbReference type="EMBL" id="WVZ77517.1"/>
    </source>
</evidence>
<proteinExistence type="predicted"/>
<dbReference type="PANTHER" id="PTHR33157">
    <property type="entry name" value="AUTONOMOUS TRANSPOSABLE ELEMENT EN-1 MOSAIC PROTEIN-RELATED"/>
    <property type="match status" value="1"/>
</dbReference>
<evidence type="ECO:0000313" key="3">
    <source>
        <dbReference type="Proteomes" id="UP001341281"/>
    </source>
</evidence>
<dbReference type="InterPro" id="IPR039266">
    <property type="entry name" value="EN-1/SPM"/>
</dbReference>
<dbReference type="Proteomes" id="UP001341281">
    <property type="component" value="Chromosome 05"/>
</dbReference>
<dbReference type="AlphaFoldDB" id="A0AAQ3WX17"/>
<dbReference type="EMBL" id="CP144749">
    <property type="protein sequence ID" value="WVZ77517.1"/>
    <property type="molecule type" value="Genomic_DNA"/>
</dbReference>
<feature type="region of interest" description="Disordered" evidence="1">
    <location>
        <begin position="343"/>
        <end position="366"/>
    </location>
</feature>
<keyword evidence="3" id="KW-1185">Reference proteome</keyword>